<feature type="domain" description="Kringle" evidence="11">
    <location>
        <begin position="2240"/>
        <end position="2313"/>
    </location>
</feature>
<dbReference type="Gene3D" id="4.10.400.10">
    <property type="entry name" value="Low-density Lipoprotein Receptor"/>
    <property type="match status" value="1"/>
</dbReference>
<dbReference type="SUPFAM" id="SSF57424">
    <property type="entry name" value="LDL receptor-like module"/>
    <property type="match status" value="1"/>
</dbReference>
<dbReference type="SMART" id="SM00130">
    <property type="entry name" value="KR"/>
    <property type="match status" value="1"/>
</dbReference>
<dbReference type="InterPro" id="IPR006029">
    <property type="entry name" value="Neurotrans-gated_channel_TM"/>
</dbReference>
<keyword evidence="9" id="KW-0472">Membrane</keyword>
<dbReference type="InterPro" id="IPR000001">
    <property type="entry name" value="Kringle"/>
</dbReference>
<dbReference type="SMART" id="SM00034">
    <property type="entry name" value="CLECT"/>
    <property type="match status" value="1"/>
</dbReference>
<evidence type="ECO:0000256" key="3">
    <source>
        <dbReference type="ARBA" id="ARBA00022729"/>
    </source>
</evidence>
<sequence>MFFVTTGVLPAKVVVSAIRNAYQLYFSRHLASLQTDYTSMMSTTDFNSLVDVSAPVPSRIELNERFYLQRLPATLSWSVQANPQVEFSISVSPSTTDRVILVSFTQPSVEVFDYSTLHADVADWESNLDAALSEELQLEEFQESLTELQSQDGQPLTNLLGTANVELTSERWVLVYKEGPGVTHTALILTELDNLDISQGLTGVLPGELQVSVIRKIFQLYFSRHLASLQTDYTSMMSTTDFTSLVDVSAPVPSRIELNERFYLQRLPATLSWSVQANPQVEFSISVSPSTTDRVILVSFTQPSVEVFDYAAIRTDVTAWESNLDAALSEELQLEQFQVSLTELQSQDGVPLVNLIATANVRLKAERWVLVYQEGPGVIHTALILTELEDLDITQGLTAGALPMDVQVSVIRATFQLYFSRHLASLQTDYTSMMSTTDFTSLVDVSAPVPSRIELNERFYLQRLPATLSWSVQANPQVEFSISLSPSTTDRVILVSFTQPSVEVFDYAAMSADVTAWESNLDAALSEEIQMEQFQVSLTELQSQDGVPLANLARTANVRLKAERWVLVYQEGPGVTHTALILTELEDLDITQGLTAGALPMDVQVSVIRATFQLFFSRHLASLQTDYTSLMSTTDFNSLVDVSAPVPNRIELNERFYLQRLPATLSWSVQANPQVEFSISVSPSTTDRVILVSFTQPTVEVFDYTAMSADVTAWESNLDAALSEELQFEQFQVSLTELQSQDGLPLTNLARTASMRLKAERWVLVYQEGPGVTHTALILAELENLFITQGLTGALPTNVQVSVIRATFQLYFSRHLASLQTDYTSMMSTTDFTSLVDVSAPVPSRIELNERFYLQQLPATLSWSVQANPQVEFSISLSPSTTDRVILVSFTQPSVEVFDYAAIRTDVTAWESNLDAALSEELQLEQFQVSLTELQSQDGVPLANLIATANVRLKAERWVLVYQEGPGVIHTALILTELEDLDITQGLTAGALPMDVQVSVIRATFQLYFSRHLASLQTDYTSMMSTTDFTSLVDVSAPVPSRIELNERFYLQRLPATLSWSVQANPQVEFSISLSPSTTDSVILVSFTQPSVEVFDYAAMSADVTAWESNSDAALSEEIQMEQFQVSLTELQSQDGVPLANLARTANVRLKAERWVLVYQEGPGVTHTALILTELEDLDITQGLTAGALAVDLQVSVIRATFQLYFSRHLASLQTDYTSMMSTTDFNSLVDVSAPVPSRIELNERFYLQRLPATLSWSVQANPQVEFSISVSPSTTDRVILVSFTQPSVEVFDYTSMRADVTAWESNLDAALSEELQLEQFQVSLTELQSQDGVPLVNLIATANVRLKAERWVLVYQEGPGVIHTALILTELEDLDITQGLTAGALPMDIQVSVIRATFQLFFSRHLASLQTDYTSMMSTTDFNSLVDVSAPVPSRIELNERFYLQRLPATLSWSVQANPQVEFSISVSPSTTDRVILVSFTQPTVEVFDYTVMRADVTAWESNLDAALSEELQLEQFQVSLTELQSQDGVPLVNLIATANVRLKAERWVLVYQEGPGVTHTALILTELENLDITQGLTAGVLAVDVQVSVIRATFQLYFSRHLASLQTDYTSMMSTTDFNSLVDVSAPVPSRIELNERFYLQRLPATLSWSVQANPQVEFSISVSPSTTDRVILVSFTQPSVEVFDYAAMSADVTAWESNLDAALSEEIQMEQFQVSLTELQSQDGVPLANLARTANMRLKAERWVLVYQEGPGVTHTALILTELEEVDITEGLTVFDYTAMSADVTVWELNLDAPLSEELQLEDFDLSLTELQSQDGVPLANLIATANVRLKSERWVLVYQEGPGVTHTGFLLTQLENLDITQGLIGRAPGHCWDPGVPTNGNRDNNSTSFAPGQTVRYTCMAGYQLWGAANITCQSDGTWSDATPTCEGCPTGYTAYGGSCFKANSQETTYSHAREMCAADGGILAMPKDAGVDSFLRGLKNVLDAISRFWIGLSDQNDEGEWMWEDGTTHDTIGDWSNWQLGEPNDNQGGEDCANYGGSGWNDAPCSSAYKFICQLKEGVSCSLGYFRCGHGRACILSWKRCDGITDCTDESDETGCDCQLVPEEFYFDIRLAMLPNQLGQTTFEEIQNSSVVELLNSSYSSSGNYHPELRKFASVIIFPECNVTIENKTDCYASPNATNTTSCTGTQLVPCRSWCEEVLNTAADWMKDLLPRCDLFPSSRHSCSNPNAAKKGNEVCYHGIGMNYRGTWSKTTSGANCVEWSAAQAGYYKTEYPWANLDNNYCRNPTGLDRPFCLTEDGSQEECDVIPCGAEGCWDRGPPNYGKRSPAKRFYNVGERVTYTCNEGYTLKSGYTREVRCIGEGVWQYDKPSCSVNHRRRLQEELLEIYSASLAPENVVINFTGAVEQIVDLDEKKEQLVASVAIDFTWEDSRLSWDPKYYDDITTLTIPGDRIWTPTMTLKRNANTDQKSLHNDVPIRVSSKGRVAWSVGTLTTTVCDADPFYFPADTMECHVCFSAIAAVEQTIYCQAGADKGKTLCNYYTDERTEGEWYRKDKIFAEDNREACFVVHLKRIPLFHIATTVGPCIILVVLMIITFVMPLDRGDRISFGVTILLSMVVSLVFVTDVLPVKGALPFFATLIIVCMGLMGVFLFFTMAIIVIHDKEGSLSPTAKVIFLRHIAKIMLLGDLTEEETDDEETVLPNVTAIQLTNYAFQADDKAAIKDEKPADDDDTTGQLVSVEDAGMFHLISGVRGVENGIKKLTEAINNETEELTKALKNEEEVSDYTLLAKVLDRLSLVLYILSITVAAPMTMYLAK</sequence>
<dbReference type="CDD" id="cd19051">
    <property type="entry name" value="LGIC_TM_cation"/>
    <property type="match status" value="1"/>
</dbReference>
<dbReference type="Gene3D" id="1.20.58.390">
    <property type="entry name" value="Neurotransmitter-gated ion-channel transmembrane domain"/>
    <property type="match status" value="1"/>
</dbReference>
<dbReference type="InterPro" id="IPR006202">
    <property type="entry name" value="Neur_chan_lig-bd"/>
</dbReference>
<evidence type="ECO:0000259" key="12">
    <source>
        <dbReference type="PROSITE" id="PS50923"/>
    </source>
</evidence>
<feature type="disulfide bond" evidence="6">
    <location>
        <begin position="2086"/>
        <end position="2101"/>
    </location>
</feature>
<dbReference type="CDD" id="cd00033">
    <property type="entry name" value="CCP"/>
    <property type="match status" value="2"/>
</dbReference>
<dbReference type="InterPro" id="IPR036734">
    <property type="entry name" value="Neur_chan_lig-bd_sf"/>
</dbReference>
<dbReference type="OMA" id="IQMEQFQ"/>
<feature type="transmembrane region" description="Helical" evidence="9">
    <location>
        <begin position="2609"/>
        <end position="2626"/>
    </location>
</feature>
<dbReference type="Pfam" id="PF00059">
    <property type="entry name" value="Lectin_C"/>
    <property type="match status" value="1"/>
</dbReference>
<keyword evidence="9" id="KW-1133">Transmembrane helix</keyword>
<dbReference type="InterPro" id="IPR016187">
    <property type="entry name" value="CTDL_fold"/>
</dbReference>
<reference evidence="13" key="1">
    <citation type="journal article" date="2020" name="Nat. Ecol. Evol.">
        <title>Deeply conserved synteny resolves early events in vertebrate evolution.</title>
        <authorList>
            <person name="Simakov O."/>
            <person name="Marletaz F."/>
            <person name="Yue J.X."/>
            <person name="O'Connell B."/>
            <person name="Jenkins J."/>
            <person name="Brandt A."/>
            <person name="Calef R."/>
            <person name="Tung C.H."/>
            <person name="Huang T.K."/>
            <person name="Schmutz J."/>
            <person name="Satoh N."/>
            <person name="Yu J.K."/>
            <person name="Putnam N.H."/>
            <person name="Green R.E."/>
            <person name="Rokhsar D.S."/>
        </authorList>
    </citation>
    <scope>NUCLEOTIDE SEQUENCE [LARGE SCALE GENOMIC DNA]</scope>
    <source>
        <strain evidence="13">S238N-H82</strain>
    </source>
</reference>
<feature type="transmembrane region" description="Helical" evidence="9">
    <location>
        <begin position="2638"/>
        <end position="2663"/>
    </location>
</feature>
<dbReference type="InterPro" id="IPR002172">
    <property type="entry name" value="LDrepeatLR_classA_rpt"/>
</dbReference>
<dbReference type="InterPro" id="IPR036790">
    <property type="entry name" value="Frizzled_dom_sf"/>
</dbReference>
<dbReference type="InterPro" id="IPR036719">
    <property type="entry name" value="Neuro-gated_channel_TM_sf"/>
</dbReference>
<dbReference type="InterPro" id="IPR000436">
    <property type="entry name" value="Sushi_SCR_CCP_dom"/>
</dbReference>
<dbReference type="InterPro" id="IPR038050">
    <property type="entry name" value="Neuro_actylchol_rec"/>
</dbReference>
<dbReference type="PROSITE" id="PS01209">
    <property type="entry name" value="LDLRA_1"/>
    <property type="match status" value="1"/>
</dbReference>
<dbReference type="CDD" id="cd07066">
    <property type="entry name" value="CRD_FZ"/>
    <property type="match status" value="1"/>
</dbReference>
<dbReference type="Pfam" id="PF02932">
    <property type="entry name" value="Neur_chan_memb"/>
    <property type="match status" value="1"/>
</dbReference>
<dbReference type="InterPro" id="IPR036055">
    <property type="entry name" value="LDL_receptor-like_sf"/>
</dbReference>
<dbReference type="InterPro" id="IPR001304">
    <property type="entry name" value="C-type_lectin-like"/>
</dbReference>
<feature type="domain" description="Sushi" evidence="12">
    <location>
        <begin position="1873"/>
        <end position="1932"/>
    </location>
</feature>
<dbReference type="SMART" id="SM00032">
    <property type="entry name" value="CCP"/>
    <property type="match status" value="2"/>
</dbReference>
<dbReference type="InterPro" id="IPR018378">
    <property type="entry name" value="C-type_lectin_CS"/>
</dbReference>
<dbReference type="SUPFAM" id="SSF57535">
    <property type="entry name" value="Complement control module/SCR domain"/>
    <property type="match status" value="2"/>
</dbReference>
<keyword evidence="7" id="KW-0768">Sushi</keyword>
<comment type="caution">
    <text evidence="5">Lacks conserved residue(s) required for the propagation of feature annotation.</text>
</comment>
<evidence type="ECO:0000259" key="11">
    <source>
        <dbReference type="PROSITE" id="PS50070"/>
    </source>
</evidence>
<dbReference type="InterPro" id="IPR013806">
    <property type="entry name" value="Kringle-like"/>
</dbReference>
<feature type="domain" description="C-type lectin" evidence="10">
    <location>
        <begin position="1940"/>
        <end position="2059"/>
    </location>
</feature>
<name>A0A9J7HLE1_BRAFL</name>
<feature type="disulfide bond" evidence="7">
    <location>
        <begin position="1903"/>
        <end position="1930"/>
    </location>
</feature>
<dbReference type="PROSITE" id="PS50068">
    <property type="entry name" value="LDLRA_2"/>
    <property type="match status" value="1"/>
</dbReference>
<dbReference type="PROSITE" id="PS00615">
    <property type="entry name" value="C_TYPE_LECTIN_1"/>
    <property type="match status" value="1"/>
</dbReference>
<feature type="transmembrane region" description="Helical" evidence="9">
    <location>
        <begin position="2800"/>
        <end position="2818"/>
    </location>
</feature>
<evidence type="ECO:0000256" key="9">
    <source>
        <dbReference type="SAM" id="Phobius"/>
    </source>
</evidence>
<gene>
    <name evidence="14" type="primary">LOC118405004</name>
</gene>
<dbReference type="GO" id="GO:0005230">
    <property type="term" value="F:extracellular ligand-gated monoatomic ion channel activity"/>
    <property type="evidence" value="ECO:0007669"/>
    <property type="project" value="InterPro"/>
</dbReference>
<dbReference type="Pfam" id="PF02931">
    <property type="entry name" value="Neur_chan_LBD"/>
    <property type="match status" value="1"/>
</dbReference>
<dbReference type="FunFam" id="2.40.20.10:FF:000037">
    <property type="entry name" value="Uncharacterized protein"/>
    <property type="match status" value="1"/>
</dbReference>
<evidence type="ECO:0000256" key="4">
    <source>
        <dbReference type="ARBA" id="ARBA00023157"/>
    </source>
</evidence>
<dbReference type="Gene3D" id="1.10.2000.10">
    <property type="entry name" value="Frizzled cysteine-rich domain"/>
    <property type="match status" value="1"/>
</dbReference>
<evidence type="ECO:0000256" key="1">
    <source>
        <dbReference type="ARBA" id="ARBA00004141"/>
    </source>
</evidence>
<dbReference type="InterPro" id="IPR035976">
    <property type="entry name" value="Sushi/SCR/CCP_sf"/>
</dbReference>
<dbReference type="CDD" id="cd18989">
    <property type="entry name" value="LGIC_ECD_cation"/>
    <property type="match status" value="1"/>
</dbReference>
<feature type="domain" description="Sushi" evidence="12">
    <location>
        <begin position="2306"/>
        <end position="2377"/>
    </location>
</feature>
<dbReference type="PROSITE" id="PS50070">
    <property type="entry name" value="KRINGLE_2"/>
    <property type="match status" value="1"/>
</dbReference>
<evidence type="ECO:0000256" key="7">
    <source>
        <dbReference type="PROSITE-ProRule" id="PRU00302"/>
    </source>
</evidence>
<dbReference type="InterPro" id="IPR016186">
    <property type="entry name" value="C-type_lectin-like/link_sf"/>
</dbReference>
<accession>A0A9J7HLE1</accession>
<dbReference type="CDD" id="cd00037">
    <property type="entry name" value="CLECT"/>
    <property type="match status" value="1"/>
</dbReference>
<feature type="coiled-coil region" evidence="8">
    <location>
        <begin position="2754"/>
        <end position="2785"/>
    </location>
</feature>
<evidence type="ECO:0000313" key="14">
    <source>
        <dbReference type="RefSeq" id="XP_035660297.1"/>
    </source>
</evidence>
<reference evidence="14" key="2">
    <citation type="submission" date="2025-08" db="UniProtKB">
        <authorList>
            <consortium name="RefSeq"/>
        </authorList>
    </citation>
    <scope>IDENTIFICATION</scope>
    <source>
        <strain evidence="14">S238N-H82</strain>
        <tissue evidence="14">Testes</tissue>
    </source>
</reference>
<evidence type="ECO:0000256" key="2">
    <source>
        <dbReference type="ARBA" id="ARBA00022572"/>
    </source>
</evidence>
<comment type="subcellular location">
    <subcellularLocation>
        <location evidence="1">Membrane</location>
        <topology evidence="1">Multi-pass membrane protein</topology>
    </subcellularLocation>
</comment>
<evidence type="ECO:0000256" key="5">
    <source>
        <dbReference type="PROSITE-ProRule" id="PRU00121"/>
    </source>
</evidence>
<keyword evidence="2 5" id="KW-0420">Kringle</keyword>
<feature type="transmembrane region" description="Helical" evidence="9">
    <location>
        <begin position="2578"/>
        <end position="2597"/>
    </location>
</feature>
<dbReference type="CDD" id="cd00112">
    <property type="entry name" value="LDLa"/>
    <property type="match status" value="1"/>
</dbReference>
<keyword evidence="3" id="KW-0732">Signal</keyword>
<dbReference type="Gene3D" id="2.40.20.10">
    <property type="entry name" value="Plasminogen Kringle 4"/>
    <property type="match status" value="1"/>
</dbReference>
<dbReference type="InterPro" id="IPR023415">
    <property type="entry name" value="LDLR_class-A_CS"/>
</dbReference>
<dbReference type="Gene3D" id="2.10.70.10">
    <property type="entry name" value="Complement Module, domain 1"/>
    <property type="match status" value="2"/>
</dbReference>
<dbReference type="OrthoDB" id="1163657at2759"/>
<evidence type="ECO:0000313" key="13">
    <source>
        <dbReference type="Proteomes" id="UP000001554"/>
    </source>
</evidence>
<keyword evidence="13" id="KW-1185">Reference proteome</keyword>
<dbReference type="SUPFAM" id="SSF57440">
    <property type="entry name" value="Kringle-like"/>
    <property type="match status" value="1"/>
</dbReference>
<dbReference type="SUPFAM" id="SSF90112">
    <property type="entry name" value="Neurotransmitter-gated ion-channel transmembrane pore"/>
    <property type="match status" value="1"/>
</dbReference>
<dbReference type="FunFam" id="2.70.170.10:FF:000064">
    <property type="entry name" value="Uncharacterized protein"/>
    <property type="match status" value="1"/>
</dbReference>
<dbReference type="Gene3D" id="3.10.100.10">
    <property type="entry name" value="Mannose-Binding Protein A, subunit A"/>
    <property type="match status" value="1"/>
</dbReference>
<dbReference type="PANTHER" id="PTHR46335">
    <property type="entry name" value="CUBILIN"/>
    <property type="match status" value="1"/>
</dbReference>
<dbReference type="RefSeq" id="XP_035660297.1">
    <property type="nucleotide sequence ID" value="XM_035804404.1"/>
</dbReference>
<evidence type="ECO:0000256" key="6">
    <source>
        <dbReference type="PROSITE-ProRule" id="PRU00124"/>
    </source>
</evidence>
<dbReference type="KEGG" id="bfo:118405004"/>
<protein>
    <submittedName>
        <fullName evidence="14">Uncharacterized protein LOC118405004</fullName>
    </submittedName>
</protein>
<dbReference type="Pfam" id="PF00084">
    <property type="entry name" value="Sushi"/>
    <property type="match status" value="2"/>
</dbReference>
<dbReference type="PANTHER" id="PTHR46335:SF1">
    <property type="entry name" value="CUBILIN"/>
    <property type="match status" value="1"/>
</dbReference>
<dbReference type="PRINTS" id="PR00018">
    <property type="entry name" value="KRINGLE"/>
</dbReference>
<dbReference type="InterPro" id="IPR038178">
    <property type="entry name" value="Kringle_sf"/>
</dbReference>
<keyword evidence="8" id="KW-0175">Coiled coil</keyword>
<dbReference type="GO" id="GO:0038024">
    <property type="term" value="F:cargo receptor activity"/>
    <property type="evidence" value="ECO:0000318"/>
    <property type="project" value="GO_Central"/>
</dbReference>
<organism evidence="13 14">
    <name type="scientific">Branchiostoma floridae</name>
    <name type="common">Florida lancelet</name>
    <name type="synonym">Amphioxus</name>
    <dbReference type="NCBI Taxonomy" id="7739"/>
    <lineage>
        <taxon>Eukaryota</taxon>
        <taxon>Metazoa</taxon>
        <taxon>Chordata</taxon>
        <taxon>Cephalochordata</taxon>
        <taxon>Leptocardii</taxon>
        <taxon>Amphioxiformes</taxon>
        <taxon>Branchiostomatidae</taxon>
        <taxon>Branchiostoma</taxon>
    </lineage>
</organism>
<keyword evidence="9" id="KW-0812">Transmembrane</keyword>
<dbReference type="Proteomes" id="UP000001554">
    <property type="component" value="Chromosome 17"/>
</dbReference>
<evidence type="ECO:0000256" key="8">
    <source>
        <dbReference type="SAM" id="Coils"/>
    </source>
</evidence>
<dbReference type="Pfam" id="PF00051">
    <property type="entry name" value="Kringle"/>
    <property type="match status" value="1"/>
</dbReference>
<dbReference type="CDD" id="cd00108">
    <property type="entry name" value="KR"/>
    <property type="match status" value="1"/>
</dbReference>
<proteinExistence type="predicted"/>
<dbReference type="PROSITE" id="PS50923">
    <property type="entry name" value="SUSHI"/>
    <property type="match status" value="2"/>
</dbReference>
<dbReference type="SUPFAM" id="SSF56436">
    <property type="entry name" value="C-type lectin-like"/>
    <property type="match status" value="1"/>
</dbReference>
<dbReference type="FunFam" id="1.10.2000.10:FF:000030">
    <property type="entry name" value="Uncharacterized protein"/>
    <property type="match status" value="1"/>
</dbReference>
<dbReference type="Gene3D" id="2.70.170.10">
    <property type="entry name" value="Neurotransmitter-gated ion-channel ligand-binding domain"/>
    <property type="match status" value="1"/>
</dbReference>
<keyword evidence="4 7" id="KW-1015">Disulfide bond</keyword>
<dbReference type="PROSITE" id="PS50041">
    <property type="entry name" value="C_TYPE_LECTIN_2"/>
    <property type="match status" value="1"/>
</dbReference>
<evidence type="ECO:0000259" key="10">
    <source>
        <dbReference type="PROSITE" id="PS50041"/>
    </source>
</evidence>
<dbReference type="SUPFAM" id="SSF63712">
    <property type="entry name" value="Nicotinic receptor ligand binding domain-like"/>
    <property type="match status" value="1"/>
</dbReference>
<dbReference type="GO" id="GO:0016020">
    <property type="term" value="C:membrane"/>
    <property type="evidence" value="ECO:0007669"/>
    <property type="project" value="UniProtKB-SubCell"/>
</dbReference>
<dbReference type="Pfam" id="PF00057">
    <property type="entry name" value="Ldl_recept_a"/>
    <property type="match status" value="1"/>
</dbReference>
<dbReference type="FunFam" id="2.10.70.10:FF:000168">
    <property type="entry name" value="Uncharacterized protein"/>
    <property type="match status" value="1"/>
</dbReference>
<dbReference type="SMART" id="SM00192">
    <property type="entry name" value="LDLa"/>
    <property type="match status" value="1"/>
</dbReference>
<dbReference type="GeneID" id="118405004"/>